<feature type="transmembrane region" description="Helical" evidence="6">
    <location>
        <begin position="43"/>
        <end position="62"/>
    </location>
</feature>
<evidence type="ECO:0000256" key="5">
    <source>
        <dbReference type="ARBA" id="ARBA00023136"/>
    </source>
</evidence>
<feature type="transmembrane region" description="Helical" evidence="6">
    <location>
        <begin position="150"/>
        <end position="170"/>
    </location>
</feature>
<comment type="subcellular location">
    <subcellularLocation>
        <location evidence="1">Cell membrane</location>
        <topology evidence="1">Multi-pass membrane protein</topology>
    </subcellularLocation>
</comment>
<keyword evidence="3 6" id="KW-0812">Transmembrane</keyword>
<name>A0A1D8P940_9FLAO</name>
<evidence type="ECO:0000256" key="6">
    <source>
        <dbReference type="SAM" id="Phobius"/>
    </source>
</evidence>
<feature type="transmembrane region" description="Helical" evidence="6">
    <location>
        <begin position="74"/>
        <end position="92"/>
    </location>
</feature>
<protein>
    <submittedName>
        <fullName evidence="7">Uncharacterized protein</fullName>
    </submittedName>
</protein>
<dbReference type="EMBL" id="CP017478">
    <property type="protein sequence ID" value="AOW21084.1"/>
    <property type="molecule type" value="Genomic_DNA"/>
</dbReference>
<dbReference type="GO" id="GO:0006865">
    <property type="term" value="P:amino acid transport"/>
    <property type="evidence" value="ECO:0007669"/>
    <property type="project" value="InterPro"/>
</dbReference>
<evidence type="ECO:0000256" key="1">
    <source>
        <dbReference type="ARBA" id="ARBA00004651"/>
    </source>
</evidence>
<dbReference type="KEGG" id="lul:LPB138_10510"/>
<accession>A0A1D8P940</accession>
<evidence type="ECO:0000313" key="8">
    <source>
        <dbReference type="Proteomes" id="UP000176050"/>
    </source>
</evidence>
<keyword evidence="2" id="KW-1003">Cell membrane</keyword>
<proteinExistence type="predicted"/>
<organism evidence="7 8">
    <name type="scientific">Urechidicola croceus</name>
    <dbReference type="NCBI Taxonomy" id="1850246"/>
    <lineage>
        <taxon>Bacteria</taxon>
        <taxon>Pseudomonadati</taxon>
        <taxon>Bacteroidota</taxon>
        <taxon>Flavobacteriia</taxon>
        <taxon>Flavobacteriales</taxon>
        <taxon>Flavobacteriaceae</taxon>
        <taxon>Urechidicola</taxon>
    </lineage>
</organism>
<dbReference type="STRING" id="1850246.LPB138_10510"/>
<feature type="transmembrane region" description="Helical" evidence="6">
    <location>
        <begin position="6"/>
        <end position="31"/>
    </location>
</feature>
<evidence type="ECO:0000256" key="4">
    <source>
        <dbReference type="ARBA" id="ARBA00022989"/>
    </source>
</evidence>
<dbReference type="GO" id="GO:0005886">
    <property type="term" value="C:plasma membrane"/>
    <property type="evidence" value="ECO:0007669"/>
    <property type="project" value="UniProtKB-SubCell"/>
</dbReference>
<keyword evidence="8" id="KW-1185">Reference proteome</keyword>
<evidence type="ECO:0000313" key="7">
    <source>
        <dbReference type="EMBL" id="AOW21084.1"/>
    </source>
</evidence>
<sequence>MSLVSPLFLGFIVSFLGILAPSMLNMTAVKISILRGFNEAKKFAIGVAIVVLVQSYIATLFSRYLSANPTYIDSIKKVAILVFVILSISFFLQSKKEKRKTQSLNNKSKNSYAVGLLLSVINMFAIPFYVGVTTILDLYGWFDFSQLNILLFAIGSAIGTYSLLVTYANFANKIQVRIKGLIKNINLILSILTGVIAVISFLNL</sequence>
<dbReference type="RefSeq" id="WP_070237248.1">
    <property type="nucleotide sequence ID" value="NZ_CP017478.1"/>
</dbReference>
<dbReference type="InterPro" id="IPR001123">
    <property type="entry name" value="LeuE-type"/>
</dbReference>
<dbReference type="Pfam" id="PF01810">
    <property type="entry name" value="LysE"/>
    <property type="match status" value="1"/>
</dbReference>
<evidence type="ECO:0000256" key="2">
    <source>
        <dbReference type="ARBA" id="ARBA00022475"/>
    </source>
</evidence>
<dbReference type="OrthoDB" id="1451945at2"/>
<evidence type="ECO:0000256" key="3">
    <source>
        <dbReference type="ARBA" id="ARBA00022692"/>
    </source>
</evidence>
<feature type="transmembrane region" description="Helical" evidence="6">
    <location>
        <begin position="112"/>
        <end position="130"/>
    </location>
</feature>
<feature type="transmembrane region" description="Helical" evidence="6">
    <location>
        <begin position="182"/>
        <end position="202"/>
    </location>
</feature>
<reference evidence="7 8" key="1">
    <citation type="submission" date="2016-10" db="EMBL/GenBank/DDBJ databases">
        <title>Lutibacter sp. LPB0138, isolated from marine gastropod.</title>
        <authorList>
            <person name="Kim E."/>
            <person name="Yi H."/>
        </authorList>
    </citation>
    <scope>NUCLEOTIDE SEQUENCE [LARGE SCALE GENOMIC DNA]</scope>
    <source>
        <strain evidence="7 8">LPB0138</strain>
    </source>
</reference>
<dbReference type="AlphaFoldDB" id="A0A1D8P940"/>
<keyword evidence="5 6" id="KW-0472">Membrane</keyword>
<keyword evidence="4 6" id="KW-1133">Transmembrane helix</keyword>
<gene>
    <name evidence="7" type="ORF">LPB138_10510</name>
</gene>
<dbReference type="Proteomes" id="UP000176050">
    <property type="component" value="Chromosome"/>
</dbReference>